<comment type="catalytic activity">
    <reaction evidence="5">
        <text>L-methionyl-tRNA(fMet) + (6R)-10-formyltetrahydrofolate = N-formyl-L-methionyl-tRNA(fMet) + (6S)-5,6,7,8-tetrahydrofolate + H(+)</text>
        <dbReference type="Rhea" id="RHEA:24380"/>
        <dbReference type="Rhea" id="RHEA-COMP:9952"/>
        <dbReference type="Rhea" id="RHEA-COMP:9953"/>
        <dbReference type="ChEBI" id="CHEBI:15378"/>
        <dbReference type="ChEBI" id="CHEBI:57453"/>
        <dbReference type="ChEBI" id="CHEBI:78530"/>
        <dbReference type="ChEBI" id="CHEBI:78844"/>
        <dbReference type="ChEBI" id="CHEBI:195366"/>
        <dbReference type="EC" id="2.1.2.9"/>
    </reaction>
</comment>
<sequence>MRMIFMGTPEFAVYSLKALLTQHEVIAVVSQPDKPKGRGKKLAPTPVKEYALEQGIQVYQPEKARDPEFVALLKELNPDVIAVTAFGQILPESILNIPQYGCINVHGSLLPKYRGAAPMQWSIINGEKVTGITTMFMAKGMDTGDMLLKTEVPITPEDNFASVHDKMALAGADLLLDTLTALQAGTVERIPQNHEEATYAAMITKETGHIDWSKSAEEILNLMRGLDPAPGAYAMYEGEPLKLFKGTKTEGDYRHGKCGEVVDSNKKGFVVKCGDGALTITELQATGKKRMPADAYLRGHAINQGVLLQ</sequence>
<dbReference type="CDD" id="cd08704">
    <property type="entry name" value="Met_tRNA_FMT_C"/>
    <property type="match status" value="1"/>
</dbReference>
<feature type="domain" description="Formyl transferase C-terminal" evidence="7">
    <location>
        <begin position="203"/>
        <end position="300"/>
    </location>
</feature>
<dbReference type="PROSITE" id="PS00373">
    <property type="entry name" value="GART"/>
    <property type="match status" value="1"/>
</dbReference>
<dbReference type="Gene3D" id="3.40.50.12230">
    <property type="match status" value="1"/>
</dbReference>
<dbReference type="EMBL" id="FQUA01000014">
    <property type="protein sequence ID" value="SHF04414.1"/>
    <property type="molecule type" value="Genomic_DNA"/>
</dbReference>
<dbReference type="InterPro" id="IPR005793">
    <property type="entry name" value="Formyl_trans_C"/>
</dbReference>
<name>A0A0X8VDL0_ANAPI</name>
<evidence type="ECO:0000256" key="1">
    <source>
        <dbReference type="ARBA" id="ARBA00010699"/>
    </source>
</evidence>
<dbReference type="Proteomes" id="UP000068026">
    <property type="component" value="Chromosome"/>
</dbReference>
<dbReference type="KEGG" id="cpro:CPRO_22870"/>
<evidence type="ECO:0000256" key="3">
    <source>
        <dbReference type="ARBA" id="ARBA00022679"/>
    </source>
</evidence>
<dbReference type="RefSeq" id="WP_066051739.1">
    <property type="nucleotide sequence ID" value="NZ_CP014223.1"/>
</dbReference>
<evidence type="ECO:0000256" key="2">
    <source>
        <dbReference type="ARBA" id="ARBA00012261"/>
    </source>
</evidence>
<evidence type="ECO:0000313" key="8">
    <source>
        <dbReference type="EMBL" id="AMJ41854.1"/>
    </source>
</evidence>
<dbReference type="HAMAP" id="MF_00182">
    <property type="entry name" value="Formyl_trans"/>
    <property type="match status" value="1"/>
</dbReference>
<dbReference type="CDD" id="cd08646">
    <property type="entry name" value="FMT_core_Met-tRNA-FMT_N"/>
    <property type="match status" value="1"/>
</dbReference>
<dbReference type="AlphaFoldDB" id="A0A0X8VDL0"/>
<dbReference type="InterPro" id="IPR044135">
    <property type="entry name" value="Met-tRNA-FMT_C"/>
</dbReference>
<dbReference type="GO" id="GO:0004479">
    <property type="term" value="F:methionyl-tRNA formyltransferase activity"/>
    <property type="evidence" value="ECO:0007669"/>
    <property type="project" value="UniProtKB-UniRule"/>
</dbReference>
<dbReference type="EMBL" id="CP014223">
    <property type="protein sequence ID" value="AMJ41854.1"/>
    <property type="molecule type" value="Genomic_DNA"/>
</dbReference>
<organism evidence="9 11">
    <name type="scientific">Anaerotignum propionicum DSM 1682</name>
    <dbReference type="NCBI Taxonomy" id="991789"/>
    <lineage>
        <taxon>Bacteria</taxon>
        <taxon>Bacillati</taxon>
        <taxon>Bacillota</taxon>
        <taxon>Clostridia</taxon>
        <taxon>Lachnospirales</taxon>
        <taxon>Anaerotignaceae</taxon>
        <taxon>Anaerotignum</taxon>
    </lineage>
</organism>
<feature type="binding site" evidence="5">
    <location>
        <begin position="108"/>
        <end position="111"/>
    </location>
    <ligand>
        <name>(6S)-5,6,7,8-tetrahydrofolate</name>
        <dbReference type="ChEBI" id="CHEBI:57453"/>
    </ligand>
</feature>
<dbReference type="GO" id="GO:0005829">
    <property type="term" value="C:cytosol"/>
    <property type="evidence" value="ECO:0007669"/>
    <property type="project" value="TreeGrafter"/>
</dbReference>
<comment type="similarity">
    <text evidence="1 5">Belongs to the Fmt family.</text>
</comment>
<dbReference type="NCBIfam" id="TIGR00460">
    <property type="entry name" value="fmt"/>
    <property type="match status" value="1"/>
</dbReference>
<dbReference type="PANTHER" id="PTHR11138:SF5">
    <property type="entry name" value="METHIONYL-TRNA FORMYLTRANSFERASE, MITOCHONDRIAL"/>
    <property type="match status" value="1"/>
</dbReference>
<evidence type="ECO:0000313" key="11">
    <source>
        <dbReference type="Proteomes" id="UP000184204"/>
    </source>
</evidence>
<reference evidence="9" key="3">
    <citation type="submission" date="2016-11" db="EMBL/GenBank/DDBJ databases">
        <authorList>
            <person name="Varghese N."/>
            <person name="Submissions S."/>
        </authorList>
    </citation>
    <scope>NUCLEOTIDE SEQUENCE</scope>
    <source>
        <strain evidence="9">DSM 1682</strain>
    </source>
</reference>
<evidence type="ECO:0000259" key="7">
    <source>
        <dbReference type="Pfam" id="PF02911"/>
    </source>
</evidence>
<keyword evidence="3 5" id="KW-0808">Transferase</keyword>
<comment type="function">
    <text evidence="5">Attaches a formyl group to the free amino group of methionyl-tRNA(fMet). The formyl group appears to play a dual role in the initiator identity of N-formylmethionyl-tRNA by promoting its recognition by IF2 and preventing the misappropriation of this tRNA by the elongation apparatus.</text>
</comment>
<dbReference type="InterPro" id="IPR001555">
    <property type="entry name" value="GART_AS"/>
</dbReference>
<reference evidence="10" key="2">
    <citation type="submission" date="2016-01" db="EMBL/GenBank/DDBJ databases">
        <authorList>
            <person name="Poehlein A."/>
            <person name="Schlien K."/>
            <person name="Gottschalk G."/>
            <person name="Buckel W."/>
            <person name="Daniel R."/>
        </authorList>
    </citation>
    <scope>NUCLEOTIDE SEQUENCE [LARGE SCALE GENOMIC DNA]</scope>
    <source>
        <strain evidence="10">X2</strain>
    </source>
</reference>
<proteinExistence type="inferred from homology"/>
<dbReference type="FunFam" id="3.40.50.12230:FF:000001">
    <property type="entry name" value="Methionyl-tRNA formyltransferase"/>
    <property type="match status" value="1"/>
</dbReference>
<dbReference type="InterPro" id="IPR036477">
    <property type="entry name" value="Formyl_transf_N_sf"/>
</dbReference>
<reference evidence="11" key="4">
    <citation type="submission" date="2016-11" db="EMBL/GenBank/DDBJ databases">
        <authorList>
            <person name="Jaros S."/>
            <person name="Januszkiewicz K."/>
            <person name="Wedrychowicz H."/>
        </authorList>
    </citation>
    <scope>NUCLEOTIDE SEQUENCE [LARGE SCALE GENOMIC DNA]</scope>
    <source>
        <strain evidence="11">DSM 1682</strain>
    </source>
</reference>
<keyword evidence="10" id="KW-1185">Reference proteome</keyword>
<reference evidence="8 10" key="1">
    <citation type="journal article" date="2016" name="Genome Announc.">
        <title>Complete Genome Sequence of the Amino Acid-Fermenting Clostridium propionicum X2 (DSM 1682).</title>
        <authorList>
            <person name="Poehlein A."/>
            <person name="Schlien K."/>
            <person name="Chowdhury N.P."/>
            <person name="Gottschalk G."/>
            <person name="Buckel W."/>
            <person name="Daniel R."/>
        </authorList>
    </citation>
    <scope>NUCLEOTIDE SEQUENCE [LARGE SCALE GENOMIC DNA]</scope>
    <source>
        <strain evidence="8 10">X2</strain>
    </source>
</reference>
<keyword evidence="4 5" id="KW-0648">Protein biosynthesis</keyword>
<dbReference type="EC" id="2.1.2.9" evidence="2 5"/>
<protein>
    <recommendedName>
        <fullName evidence="2 5">Methionyl-tRNA formyltransferase</fullName>
        <ecNumber evidence="2 5">2.1.2.9</ecNumber>
    </recommendedName>
</protein>
<evidence type="ECO:0000313" key="9">
    <source>
        <dbReference type="EMBL" id="SHF04414.1"/>
    </source>
</evidence>
<dbReference type="SUPFAM" id="SSF53328">
    <property type="entry name" value="Formyltransferase"/>
    <property type="match status" value="1"/>
</dbReference>
<evidence type="ECO:0000256" key="5">
    <source>
        <dbReference type="HAMAP-Rule" id="MF_00182"/>
    </source>
</evidence>
<dbReference type="Pfam" id="PF02911">
    <property type="entry name" value="Formyl_trans_C"/>
    <property type="match status" value="1"/>
</dbReference>
<accession>A0A0X8VDL0</accession>
<dbReference type="OrthoDB" id="9802815at2"/>
<dbReference type="PANTHER" id="PTHR11138">
    <property type="entry name" value="METHIONYL-TRNA FORMYLTRANSFERASE"/>
    <property type="match status" value="1"/>
</dbReference>
<dbReference type="InterPro" id="IPR011034">
    <property type="entry name" value="Formyl_transferase-like_C_sf"/>
</dbReference>
<dbReference type="Proteomes" id="UP000184204">
    <property type="component" value="Unassembled WGS sequence"/>
</dbReference>
<evidence type="ECO:0000256" key="4">
    <source>
        <dbReference type="ARBA" id="ARBA00022917"/>
    </source>
</evidence>
<dbReference type="SUPFAM" id="SSF50486">
    <property type="entry name" value="FMT C-terminal domain-like"/>
    <property type="match status" value="1"/>
</dbReference>
<evidence type="ECO:0000259" key="6">
    <source>
        <dbReference type="Pfam" id="PF00551"/>
    </source>
</evidence>
<dbReference type="InterPro" id="IPR002376">
    <property type="entry name" value="Formyl_transf_N"/>
</dbReference>
<feature type="domain" description="Formyl transferase N-terminal" evidence="6">
    <location>
        <begin position="1"/>
        <end position="177"/>
    </location>
</feature>
<gene>
    <name evidence="5 8" type="primary">fmt</name>
    <name evidence="8" type="ORF">CPRO_22870</name>
    <name evidence="9" type="ORF">SAMN02745151_02608</name>
</gene>
<dbReference type="InterPro" id="IPR041711">
    <property type="entry name" value="Met-tRNA-FMT_N"/>
</dbReference>
<evidence type="ECO:0000313" key="10">
    <source>
        <dbReference type="Proteomes" id="UP000068026"/>
    </source>
</evidence>
<dbReference type="InterPro" id="IPR005794">
    <property type="entry name" value="Fmt"/>
</dbReference>
<dbReference type="Pfam" id="PF00551">
    <property type="entry name" value="Formyl_trans_N"/>
    <property type="match status" value="1"/>
</dbReference>